<feature type="non-terminal residue" evidence="1">
    <location>
        <position position="1"/>
    </location>
</feature>
<proteinExistence type="predicted"/>
<name>A0AAN5CH29_9BILA</name>
<sequence length="144" mass="16429">TTADDYVKVYLVHRTCDSGNWNFDVSAEFSFVQDEISLDCGEENFFLLINKLNSTFRYGQTTRLGCDDYIRIPPESLTVQVRFTISNIAGISPSIDFTDPSDPRHNVAFVIHGKEKLYANKQVMFFGGFAEKDKKEIELKGIDR</sequence>
<dbReference type="AlphaFoldDB" id="A0AAN5CH29"/>
<comment type="caution">
    <text evidence="1">The sequence shown here is derived from an EMBL/GenBank/DDBJ whole genome shotgun (WGS) entry which is preliminary data.</text>
</comment>
<reference evidence="2" key="1">
    <citation type="submission" date="2022-10" db="EMBL/GenBank/DDBJ databases">
        <title>Genome assembly of Pristionchus species.</title>
        <authorList>
            <person name="Yoshida K."/>
            <person name="Sommer R.J."/>
        </authorList>
    </citation>
    <scope>NUCLEOTIDE SEQUENCE [LARGE SCALE GENOMIC DNA]</scope>
    <source>
        <strain evidence="2">RS5460</strain>
    </source>
</reference>
<dbReference type="Proteomes" id="UP001328107">
    <property type="component" value="Unassembled WGS sequence"/>
</dbReference>
<accession>A0AAN5CH29</accession>
<gene>
    <name evidence="1" type="ORF">PMAYCL1PPCAC_14597</name>
</gene>
<evidence type="ECO:0000313" key="1">
    <source>
        <dbReference type="EMBL" id="GMR44402.1"/>
    </source>
</evidence>
<feature type="non-terminal residue" evidence="1">
    <location>
        <position position="144"/>
    </location>
</feature>
<evidence type="ECO:0000313" key="2">
    <source>
        <dbReference type="Proteomes" id="UP001328107"/>
    </source>
</evidence>
<keyword evidence="2" id="KW-1185">Reference proteome</keyword>
<dbReference type="EMBL" id="BTRK01000003">
    <property type="protein sequence ID" value="GMR44402.1"/>
    <property type="molecule type" value="Genomic_DNA"/>
</dbReference>
<protein>
    <submittedName>
        <fullName evidence="1">Uncharacterized protein</fullName>
    </submittedName>
</protein>
<organism evidence="1 2">
    <name type="scientific">Pristionchus mayeri</name>
    <dbReference type="NCBI Taxonomy" id="1317129"/>
    <lineage>
        <taxon>Eukaryota</taxon>
        <taxon>Metazoa</taxon>
        <taxon>Ecdysozoa</taxon>
        <taxon>Nematoda</taxon>
        <taxon>Chromadorea</taxon>
        <taxon>Rhabditida</taxon>
        <taxon>Rhabditina</taxon>
        <taxon>Diplogasteromorpha</taxon>
        <taxon>Diplogasteroidea</taxon>
        <taxon>Neodiplogasteridae</taxon>
        <taxon>Pristionchus</taxon>
    </lineage>
</organism>